<evidence type="ECO:0000256" key="4">
    <source>
        <dbReference type="ARBA" id="ARBA00022475"/>
    </source>
</evidence>
<evidence type="ECO:0000256" key="9">
    <source>
        <dbReference type="SAM" id="Phobius"/>
    </source>
</evidence>
<evidence type="ECO:0000256" key="8">
    <source>
        <dbReference type="PIRNR" id="PIRNR005353"/>
    </source>
</evidence>
<proteinExistence type="inferred from homology"/>
<evidence type="ECO:0000256" key="6">
    <source>
        <dbReference type="ARBA" id="ARBA00022989"/>
    </source>
</evidence>
<name>A0ABV9JBH5_9LACT</name>
<keyword evidence="5 8" id="KW-0812">Transmembrane</keyword>
<dbReference type="Pfam" id="PF00860">
    <property type="entry name" value="Xan_ur_permease"/>
    <property type="match status" value="1"/>
</dbReference>
<dbReference type="EMBL" id="JBHSGD010000004">
    <property type="protein sequence ID" value="MFC4652035.1"/>
    <property type="molecule type" value="Genomic_DNA"/>
</dbReference>
<feature type="transmembrane region" description="Helical" evidence="9">
    <location>
        <begin position="476"/>
        <end position="493"/>
    </location>
</feature>
<keyword evidence="3 8" id="KW-0813">Transport</keyword>
<keyword evidence="11" id="KW-1185">Reference proteome</keyword>
<keyword evidence="4 8" id="KW-1003">Cell membrane</keyword>
<dbReference type="Proteomes" id="UP001595987">
    <property type="component" value="Unassembled WGS sequence"/>
</dbReference>
<organism evidence="10 11">
    <name type="scientific">Lactococcus nasutitermitis</name>
    <dbReference type="NCBI Taxonomy" id="1652957"/>
    <lineage>
        <taxon>Bacteria</taxon>
        <taxon>Bacillati</taxon>
        <taxon>Bacillota</taxon>
        <taxon>Bacilli</taxon>
        <taxon>Lactobacillales</taxon>
        <taxon>Streptococcaceae</taxon>
        <taxon>Lactococcus</taxon>
    </lineage>
</organism>
<comment type="similarity">
    <text evidence="2 8">Belongs to the nucleobase:cation symporter-2 (NCS2) (TC 2.A.40) family. Azg-like subfamily.</text>
</comment>
<comment type="subcellular location">
    <subcellularLocation>
        <location evidence="1 8">Cell membrane</location>
        <topology evidence="1 8">Multi-pass membrane protein</topology>
    </subcellularLocation>
</comment>
<feature type="transmembrane region" description="Helical" evidence="9">
    <location>
        <begin position="48"/>
        <end position="67"/>
    </location>
</feature>
<evidence type="ECO:0000256" key="2">
    <source>
        <dbReference type="ARBA" id="ARBA00005697"/>
    </source>
</evidence>
<evidence type="ECO:0000256" key="1">
    <source>
        <dbReference type="ARBA" id="ARBA00004651"/>
    </source>
</evidence>
<feature type="transmembrane region" description="Helical" evidence="9">
    <location>
        <begin position="182"/>
        <end position="202"/>
    </location>
</feature>
<dbReference type="InterPro" id="IPR006043">
    <property type="entry name" value="NCS2"/>
</dbReference>
<feature type="transmembrane region" description="Helical" evidence="9">
    <location>
        <begin position="74"/>
        <end position="94"/>
    </location>
</feature>
<keyword evidence="6 8" id="KW-1133">Transmembrane helix</keyword>
<feature type="transmembrane region" description="Helical" evidence="9">
    <location>
        <begin position="291"/>
        <end position="310"/>
    </location>
</feature>
<feature type="transmembrane region" description="Helical" evidence="9">
    <location>
        <begin position="130"/>
        <end position="147"/>
    </location>
</feature>
<feature type="transmembrane region" description="Helical" evidence="9">
    <location>
        <begin position="20"/>
        <end position="42"/>
    </location>
</feature>
<sequence>MNKLFKLEENGTTVSREIMAGLTTFFAMSYILFVNPAVLGSTGMPQQAVFLATIIASIVGTLAIGLIANVPYALAPGMGLNAFFAYTVVLSLGYKWQEALAMVFICGIVNIVITFTSLRKKIILGIPQSLQHAIGGGIGVFIAYIGIKNSGLLQFIADPGTYHNDFGTITTDSSIVPGLSAFNQPGVIVAIIGLIITMFFVLKKFKGGVILSIIATTVIYLLAISFVPHAASAHPNAFQLQSIDWDHLFANNNPAIAFKQMFVGTDKQPALFLAAFGKPGMLSLFSSSNKIFEVLMTILAFSLTSIFDPIGTFIGTGRRTGIFTDKDFAEMETSHGFSSKMDKALFADMIATPIGAMFGTSNTTVYVESAAGIGAGGRTGLTSVVIAILFAISTLFLPLVGIVPTQATAPILIIVGMMMLGSFKELNWTDLGEAIPAFFASVFMGLAYSISYGIAFGFISYIFVKLFTGKAKEIKAVVWIVAILFAINFAILHM</sequence>
<dbReference type="PANTHER" id="PTHR43337">
    <property type="entry name" value="XANTHINE/URACIL PERMEASE C887.17-RELATED"/>
    <property type="match status" value="1"/>
</dbReference>
<dbReference type="InterPro" id="IPR026033">
    <property type="entry name" value="Azg-like_bact_archaea"/>
</dbReference>
<reference evidence="11" key="1">
    <citation type="journal article" date="2019" name="Int. J. Syst. Evol. Microbiol.">
        <title>The Global Catalogue of Microorganisms (GCM) 10K type strain sequencing project: providing services to taxonomists for standard genome sequencing and annotation.</title>
        <authorList>
            <consortium name="The Broad Institute Genomics Platform"/>
            <consortium name="The Broad Institute Genome Sequencing Center for Infectious Disease"/>
            <person name="Wu L."/>
            <person name="Ma J."/>
        </authorList>
    </citation>
    <scope>NUCLEOTIDE SEQUENCE [LARGE SCALE GENOMIC DNA]</scope>
    <source>
        <strain evidence="11">CCUG 63287</strain>
    </source>
</reference>
<feature type="transmembrane region" description="Helical" evidence="9">
    <location>
        <begin position="435"/>
        <end position="464"/>
    </location>
</feature>
<feature type="transmembrane region" description="Helical" evidence="9">
    <location>
        <begin position="100"/>
        <end position="118"/>
    </location>
</feature>
<dbReference type="PANTHER" id="PTHR43337:SF1">
    <property type="entry name" value="XANTHINE_URACIL PERMEASE C887.17-RELATED"/>
    <property type="match status" value="1"/>
</dbReference>
<dbReference type="InterPro" id="IPR045018">
    <property type="entry name" value="Azg-like"/>
</dbReference>
<evidence type="ECO:0000256" key="7">
    <source>
        <dbReference type="ARBA" id="ARBA00023136"/>
    </source>
</evidence>
<evidence type="ECO:0000313" key="11">
    <source>
        <dbReference type="Proteomes" id="UP001595987"/>
    </source>
</evidence>
<feature type="transmembrane region" description="Helical" evidence="9">
    <location>
        <begin position="345"/>
        <end position="367"/>
    </location>
</feature>
<dbReference type="RefSeq" id="WP_213533522.1">
    <property type="nucleotide sequence ID" value="NZ_BOVQ01000002.1"/>
</dbReference>
<comment type="caution">
    <text evidence="10">The sequence shown here is derived from an EMBL/GenBank/DDBJ whole genome shotgun (WGS) entry which is preliminary data.</text>
</comment>
<evidence type="ECO:0000256" key="5">
    <source>
        <dbReference type="ARBA" id="ARBA00022692"/>
    </source>
</evidence>
<keyword evidence="7 8" id="KW-0472">Membrane</keyword>
<feature type="transmembrane region" description="Helical" evidence="9">
    <location>
        <begin position="379"/>
        <end position="400"/>
    </location>
</feature>
<feature type="transmembrane region" description="Helical" evidence="9">
    <location>
        <begin position="209"/>
        <end position="231"/>
    </location>
</feature>
<accession>A0ABV9JBH5</accession>
<dbReference type="PIRSF" id="PIRSF005353">
    <property type="entry name" value="PbuG"/>
    <property type="match status" value="1"/>
</dbReference>
<protein>
    <submittedName>
        <fullName evidence="10">NCS2 family permease</fullName>
    </submittedName>
</protein>
<evidence type="ECO:0000313" key="10">
    <source>
        <dbReference type="EMBL" id="MFC4652035.1"/>
    </source>
</evidence>
<gene>
    <name evidence="10" type="ORF">ACFO26_03865</name>
</gene>
<feature type="transmembrane region" description="Helical" evidence="9">
    <location>
        <begin position="407"/>
        <end position="423"/>
    </location>
</feature>
<evidence type="ECO:0000256" key="3">
    <source>
        <dbReference type="ARBA" id="ARBA00022448"/>
    </source>
</evidence>